<dbReference type="Proteomes" id="UP000427373">
    <property type="component" value="Chromosome"/>
</dbReference>
<reference evidence="2 3" key="1">
    <citation type="submission" date="2019-10" db="EMBL/GenBank/DDBJ databases">
        <title>Genome Sequences from Six Type Strain Members of the Archaeal Family Sulfolobaceae: Acidianus ambivalens, Acidianus infernus, Metallosphaera prunae, Stygiolobus azoricus, Sulfolobus metallicus, and Sulfurisphaera ohwakuensis.</title>
        <authorList>
            <person name="Counts J.A."/>
            <person name="Kelly R.M."/>
        </authorList>
    </citation>
    <scope>NUCLEOTIDE SEQUENCE [LARGE SCALE GENOMIC DNA]</scope>
    <source>
        <strain evidence="2 3">TA-1</strain>
    </source>
</reference>
<dbReference type="OrthoDB" id="6601at2157"/>
<evidence type="ECO:0000313" key="3">
    <source>
        <dbReference type="Proteomes" id="UP000427373"/>
    </source>
</evidence>
<dbReference type="Proteomes" id="UP000582213">
    <property type="component" value="Unassembled WGS sequence"/>
</dbReference>
<name>A0A650CHK7_SULOH</name>
<gene>
    <name evidence="2" type="ORF">D1869_09280</name>
    <name evidence="1" type="ORF">HNQ62_001391</name>
</gene>
<organism evidence="2 3">
    <name type="scientific">Sulfurisphaera ohwakuensis</name>
    <dbReference type="NCBI Taxonomy" id="69656"/>
    <lineage>
        <taxon>Archaea</taxon>
        <taxon>Thermoproteota</taxon>
        <taxon>Thermoprotei</taxon>
        <taxon>Sulfolobales</taxon>
        <taxon>Sulfolobaceae</taxon>
        <taxon>Sulfurisphaera</taxon>
    </lineage>
</organism>
<accession>A0A650CHK7</accession>
<dbReference type="KEGG" id="soh:D1869_09280"/>
<dbReference type="EMBL" id="JACHFY010000005">
    <property type="protein sequence ID" value="MBB5253622.1"/>
    <property type="molecule type" value="Genomic_DNA"/>
</dbReference>
<keyword evidence="3" id="KW-1185">Reference proteome</keyword>
<dbReference type="GeneID" id="1459690"/>
<reference evidence="1 4" key="2">
    <citation type="submission" date="2020-08" db="EMBL/GenBank/DDBJ databases">
        <title>Genomic Encyclopedia of Type Strains, Phase IV (KMG-IV): sequencing the most valuable type-strain genomes for metagenomic binning, comparative biology and taxonomic classification.</title>
        <authorList>
            <person name="Goeker M."/>
        </authorList>
    </citation>
    <scope>NUCLEOTIDE SEQUENCE [LARGE SCALE GENOMIC DNA]</scope>
    <source>
        <strain evidence="1 4">DSM 12421</strain>
    </source>
</reference>
<dbReference type="AlphaFoldDB" id="A0A650CHK7"/>
<sequence length="121" mass="13770">MSSIQIVYEPYKKIIVHEIIEFSFEDLISEVLMQARALGGTSIPTINWCNGIAFIVTPFPPTEDIVKEMLAGNIHYAGVLFAKKDNFEPEIRGNFGVVRLVNRCNNPNYKKLAEYLKSFSR</sequence>
<protein>
    <submittedName>
        <fullName evidence="2">Uncharacterized protein</fullName>
    </submittedName>
</protein>
<dbReference type="EMBL" id="CP045484">
    <property type="protein sequence ID" value="QGR17361.1"/>
    <property type="molecule type" value="Genomic_DNA"/>
</dbReference>
<evidence type="ECO:0000313" key="2">
    <source>
        <dbReference type="EMBL" id="QGR17361.1"/>
    </source>
</evidence>
<evidence type="ECO:0000313" key="1">
    <source>
        <dbReference type="EMBL" id="MBB5253622.1"/>
    </source>
</evidence>
<proteinExistence type="predicted"/>
<dbReference type="RefSeq" id="WP_010979704.1">
    <property type="nucleotide sequence ID" value="NZ_AP031374.1"/>
</dbReference>
<evidence type="ECO:0000313" key="4">
    <source>
        <dbReference type="Proteomes" id="UP000582213"/>
    </source>
</evidence>